<accession>A0A964FIH7</accession>
<dbReference type="AlphaFoldDB" id="A0A964FIH7"/>
<evidence type="ECO:0000313" key="3">
    <source>
        <dbReference type="Proteomes" id="UP000729733"/>
    </source>
</evidence>
<keyword evidence="3" id="KW-1185">Reference proteome</keyword>
<evidence type="ECO:0000313" key="2">
    <source>
        <dbReference type="EMBL" id="MCC0179892.1"/>
    </source>
</evidence>
<feature type="region of interest" description="Disordered" evidence="1">
    <location>
        <begin position="1"/>
        <end position="28"/>
    </location>
</feature>
<gene>
    <name evidence="2" type="ORF">I4641_23430</name>
</gene>
<dbReference type="RefSeq" id="WP_229642988.1">
    <property type="nucleotide sequence ID" value="NZ_JADWDC010000131.1"/>
</dbReference>
<dbReference type="Proteomes" id="UP000729733">
    <property type="component" value="Unassembled WGS sequence"/>
</dbReference>
<name>A0A964FIH7_9CYAN</name>
<proteinExistence type="predicted"/>
<reference evidence="2" key="1">
    <citation type="journal article" date="2021" name="Antonie Van Leeuwenhoek">
        <title>Draft genome and description of Waterburya agarophytonicola gen. nov. sp. nov. (Pleurocapsales, Cyanobacteria): a seaweed symbiont.</title>
        <authorList>
            <person name="Bonthond G."/>
            <person name="Shalygin S."/>
            <person name="Bayer T."/>
            <person name="Weinberger F."/>
        </authorList>
    </citation>
    <scope>NUCLEOTIDE SEQUENCE</scope>
    <source>
        <strain evidence="2">KI4</strain>
    </source>
</reference>
<evidence type="ECO:0000256" key="1">
    <source>
        <dbReference type="SAM" id="MobiDB-lite"/>
    </source>
</evidence>
<dbReference type="EMBL" id="JADWDC010000131">
    <property type="protein sequence ID" value="MCC0179892.1"/>
    <property type="molecule type" value="Genomic_DNA"/>
</dbReference>
<sequence length="70" mass="8339">MTNQASGWGGKRGEYYKGRGGQPQKYDDPVEIRIRCDRSWRDRLDSYLEQHDIKSRNQWLIDLIDSHIDD</sequence>
<comment type="caution">
    <text evidence="2">The sequence shown here is derived from an EMBL/GenBank/DDBJ whole genome shotgun (WGS) entry which is preliminary data.</text>
</comment>
<protein>
    <submittedName>
        <fullName evidence="2">Uncharacterized protein</fullName>
    </submittedName>
</protein>
<organism evidence="2 3">
    <name type="scientific">Waterburya agarophytonicola KI4</name>
    <dbReference type="NCBI Taxonomy" id="2874699"/>
    <lineage>
        <taxon>Bacteria</taxon>
        <taxon>Bacillati</taxon>
        <taxon>Cyanobacteriota</taxon>
        <taxon>Cyanophyceae</taxon>
        <taxon>Pleurocapsales</taxon>
        <taxon>Hyellaceae</taxon>
        <taxon>Waterburya</taxon>
        <taxon>Waterburya agarophytonicola</taxon>
    </lineage>
</organism>